<feature type="signal peptide" evidence="2">
    <location>
        <begin position="1"/>
        <end position="15"/>
    </location>
</feature>
<evidence type="ECO:0000256" key="1">
    <source>
        <dbReference type="SAM" id="MobiDB-lite"/>
    </source>
</evidence>
<sequence>MKFFIALALSSLAVAIPVVVTPNAPGITPAEDDRTVHYANSVPEDIAHEESVPVTNIKAPAMRPPFKDNRNLRYTSGEEPVQADS</sequence>
<evidence type="ECO:0000256" key="2">
    <source>
        <dbReference type="SAM" id="SignalP"/>
    </source>
</evidence>
<keyword evidence="2" id="KW-0732">Signal</keyword>
<feature type="region of interest" description="Disordered" evidence="1">
    <location>
        <begin position="59"/>
        <end position="85"/>
    </location>
</feature>
<evidence type="ECO:0000313" key="4">
    <source>
        <dbReference type="Proteomes" id="UP000053831"/>
    </source>
</evidence>
<name>A0A0M8MR69_ESCWE</name>
<dbReference type="Proteomes" id="UP000053831">
    <property type="component" value="Unassembled WGS sequence"/>
</dbReference>
<organism evidence="3 4">
    <name type="scientific">Escovopsis weberi</name>
    <dbReference type="NCBI Taxonomy" id="150374"/>
    <lineage>
        <taxon>Eukaryota</taxon>
        <taxon>Fungi</taxon>
        <taxon>Dikarya</taxon>
        <taxon>Ascomycota</taxon>
        <taxon>Pezizomycotina</taxon>
        <taxon>Sordariomycetes</taxon>
        <taxon>Hypocreomycetidae</taxon>
        <taxon>Hypocreales</taxon>
        <taxon>Hypocreaceae</taxon>
        <taxon>Escovopsis</taxon>
    </lineage>
</organism>
<dbReference type="AlphaFoldDB" id="A0A0M8MR69"/>
<accession>A0A0M8MR69</accession>
<evidence type="ECO:0000313" key="3">
    <source>
        <dbReference type="EMBL" id="KOS16718.1"/>
    </source>
</evidence>
<protein>
    <submittedName>
        <fullName evidence="3">Uncharacterized protein</fullName>
    </submittedName>
</protein>
<reference evidence="3 4" key="1">
    <citation type="submission" date="2015-07" db="EMBL/GenBank/DDBJ databases">
        <title>The genome of the fungus Escovopsis weberi, a specialized disease agent of ant agriculture.</title>
        <authorList>
            <person name="de Man T.J."/>
            <person name="Stajich J.E."/>
            <person name="Kubicek C.P."/>
            <person name="Chenthamara K."/>
            <person name="Atanasova L."/>
            <person name="Druzhinina I.S."/>
            <person name="Birnbaum S."/>
            <person name="Barribeau S.M."/>
            <person name="Teiling C."/>
            <person name="Suen G."/>
            <person name="Currie C."/>
            <person name="Gerardo N.M."/>
        </authorList>
    </citation>
    <scope>NUCLEOTIDE SEQUENCE [LARGE SCALE GENOMIC DNA]</scope>
</reference>
<proteinExistence type="predicted"/>
<dbReference type="EMBL" id="LGSR01000029">
    <property type="protein sequence ID" value="KOS16718.1"/>
    <property type="molecule type" value="Genomic_DNA"/>
</dbReference>
<comment type="caution">
    <text evidence="3">The sequence shown here is derived from an EMBL/GenBank/DDBJ whole genome shotgun (WGS) entry which is preliminary data.</text>
</comment>
<feature type="chain" id="PRO_5012926776" evidence="2">
    <location>
        <begin position="16"/>
        <end position="85"/>
    </location>
</feature>
<gene>
    <name evidence="3" type="ORF">ESCO_004945</name>
</gene>
<keyword evidence="4" id="KW-1185">Reference proteome</keyword>